<accession>A0ABS5A9G7</accession>
<dbReference type="RefSeq" id="WP_086788552.1">
    <property type="nucleotide sequence ID" value="NZ_JAGIOO010000001.1"/>
</dbReference>
<gene>
    <name evidence="1" type="ORF">JOF53_002093</name>
</gene>
<sequence length="127" mass="13974">MDEFGFAFDERYRGLLAVAGVRPATSWIRLHEEHLEVRFGLWRLRTPLSNVEGVTPSGPFQALKAIGPRVSLADRGLTFGSTARAGVCVRFRQPVGWLRHPALTLTPEDPERLAARLSQPSPGTPGT</sequence>
<reference evidence="1 2" key="1">
    <citation type="submission" date="2021-03" db="EMBL/GenBank/DDBJ databases">
        <title>Sequencing the genomes of 1000 actinobacteria strains.</title>
        <authorList>
            <person name="Klenk H.-P."/>
        </authorList>
    </citation>
    <scope>NUCLEOTIDE SEQUENCE [LARGE SCALE GENOMIC DNA]</scope>
    <source>
        <strain evidence="1 2">DSM 44580</strain>
    </source>
</reference>
<organism evidence="1 2">
    <name type="scientific">Crossiella equi</name>
    <dbReference type="NCBI Taxonomy" id="130796"/>
    <lineage>
        <taxon>Bacteria</taxon>
        <taxon>Bacillati</taxon>
        <taxon>Actinomycetota</taxon>
        <taxon>Actinomycetes</taxon>
        <taxon>Pseudonocardiales</taxon>
        <taxon>Pseudonocardiaceae</taxon>
        <taxon>Crossiella</taxon>
    </lineage>
</organism>
<comment type="caution">
    <text evidence="1">The sequence shown here is derived from an EMBL/GenBank/DDBJ whole genome shotgun (WGS) entry which is preliminary data.</text>
</comment>
<dbReference type="EMBL" id="JAGIOO010000001">
    <property type="protein sequence ID" value="MBP2473221.1"/>
    <property type="molecule type" value="Genomic_DNA"/>
</dbReference>
<protein>
    <submittedName>
        <fullName evidence="1">Uncharacterized protein</fullName>
    </submittedName>
</protein>
<keyword evidence="2" id="KW-1185">Reference proteome</keyword>
<proteinExistence type="predicted"/>
<dbReference type="Proteomes" id="UP001519363">
    <property type="component" value="Unassembled WGS sequence"/>
</dbReference>
<evidence type="ECO:0000313" key="2">
    <source>
        <dbReference type="Proteomes" id="UP001519363"/>
    </source>
</evidence>
<name>A0ABS5A9G7_9PSEU</name>
<evidence type="ECO:0000313" key="1">
    <source>
        <dbReference type="EMBL" id="MBP2473221.1"/>
    </source>
</evidence>